<evidence type="ECO:0000313" key="6">
    <source>
        <dbReference type="EMBL" id="MDR4306005.1"/>
    </source>
</evidence>
<protein>
    <submittedName>
        <fullName evidence="6">LysR family transcriptional regulator</fullName>
    </submittedName>
</protein>
<dbReference type="InterPro" id="IPR000847">
    <property type="entry name" value="LysR_HTH_N"/>
</dbReference>
<dbReference type="Gene3D" id="1.10.10.10">
    <property type="entry name" value="Winged helix-like DNA-binding domain superfamily/Winged helix DNA-binding domain"/>
    <property type="match status" value="1"/>
</dbReference>
<dbReference type="Pfam" id="PF03466">
    <property type="entry name" value="LysR_substrate"/>
    <property type="match status" value="1"/>
</dbReference>
<evidence type="ECO:0000256" key="2">
    <source>
        <dbReference type="ARBA" id="ARBA00023015"/>
    </source>
</evidence>
<evidence type="ECO:0000313" key="7">
    <source>
        <dbReference type="Proteomes" id="UP001181622"/>
    </source>
</evidence>
<sequence>MLHGRMLRYLDEVARAGSIRKAADRLNVAASAINRQILSLEQELETPIFERMPGGLRLTATGEILIVHVRETLREHQKTLGRMAALKGLMRGEVVIATMGGLVDVLSDVLSEFRRQHPRVKLVVRVLLGEQIVRAVLDGEADLGLAYDLPQHPRLFRAMEWRQSLGAVFAPDHPLADRLSVRFADLMPYPLVTAERGMALREAVEQQVPSNIEFLPAVETNAIELMKLLARETPSITFMGLVEVQKEVRAGRLAFVPFSGTSARQSLALVHRAAGSLDAVASVVVQHISAQVSARAET</sequence>
<accession>A0ABU1DDJ2</accession>
<dbReference type="EMBL" id="JADBEO010000008">
    <property type="protein sequence ID" value="MDR4306005.1"/>
    <property type="molecule type" value="Genomic_DNA"/>
</dbReference>
<dbReference type="InterPro" id="IPR005119">
    <property type="entry name" value="LysR_subst-bd"/>
</dbReference>
<comment type="caution">
    <text evidence="6">The sequence shown here is derived from an EMBL/GenBank/DDBJ whole genome shotgun (WGS) entry which is preliminary data.</text>
</comment>
<dbReference type="InterPro" id="IPR036388">
    <property type="entry name" value="WH-like_DNA-bd_sf"/>
</dbReference>
<evidence type="ECO:0000259" key="5">
    <source>
        <dbReference type="PROSITE" id="PS50931"/>
    </source>
</evidence>
<dbReference type="Gene3D" id="3.40.190.290">
    <property type="match status" value="1"/>
</dbReference>
<dbReference type="InterPro" id="IPR050950">
    <property type="entry name" value="HTH-type_LysR_regulators"/>
</dbReference>
<evidence type="ECO:0000256" key="1">
    <source>
        <dbReference type="ARBA" id="ARBA00009437"/>
    </source>
</evidence>
<dbReference type="Proteomes" id="UP001181622">
    <property type="component" value="Unassembled WGS sequence"/>
</dbReference>
<evidence type="ECO:0000256" key="4">
    <source>
        <dbReference type="ARBA" id="ARBA00023163"/>
    </source>
</evidence>
<proteinExistence type="inferred from homology"/>
<keyword evidence="4" id="KW-0804">Transcription</keyword>
<feature type="domain" description="HTH lysR-type" evidence="5">
    <location>
        <begin position="7"/>
        <end position="59"/>
    </location>
</feature>
<organism evidence="6 7">
    <name type="scientific">Chelatococcus sambhunathii</name>
    <dbReference type="NCBI Taxonomy" id="363953"/>
    <lineage>
        <taxon>Bacteria</taxon>
        <taxon>Pseudomonadati</taxon>
        <taxon>Pseudomonadota</taxon>
        <taxon>Alphaproteobacteria</taxon>
        <taxon>Hyphomicrobiales</taxon>
        <taxon>Chelatococcaceae</taxon>
        <taxon>Chelatococcus</taxon>
    </lineage>
</organism>
<keyword evidence="7" id="KW-1185">Reference proteome</keyword>
<keyword evidence="3" id="KW-0238">DNA-binding</keyword>
<dbReference type="InterPro" id="IPR036390">
    <property type="entry name" value="WH_DNA-bd_sf"/>
</dbReference>
<dbReference type="SUPFAM" id="SSF53850">
    <property type="entry name" value="Periplasmic binding protein-like II"/>
    <property type="match status" value="1"/>
</dbReference>
<evidence type="ECO:0000256" key="3">
    <source>
        <dbReference type="ARBA" id="ARBA00023125"/>
    </source>
</evidence>
<dbReference type="PANTHER" id="PTHR30419">
    <property type="entry name" value="HTH-TYPE TRANSCRIPTIONAL REGULATOR YBHD"/>
    <property type="match status" value="1"/>
</dbReference>
<dbReference type="RefSeq" id="WP_309389488.1">
    <property type="nucleotide sequence ID" value="NZ_JADBEO010000008.1"/>
</dbReference>
<dbReference type="PROSITE" id="PS50931">
    <property type="entry name" value="HTH_LYSR"/>
    <property type="match status" value="1"/>
</dbReference>
<dbReference type="Pfam" id="PF00126">
    <property type="entry name" value="HTH_1"/>
    <property type="match status" value="1"/>
</dbReference>
<name>A0ABU1DDJ2_9HYPH</name>
<dbReference type="SUPFAM" id="SSF46785">
    <property type="entry name" value="Winged helix' DNA-binding domain"/>
    <property type="match status" value="1"/>
</dbReference>
<keyword evidence="2" id="KW-0805">Transcription regulation</keyword>
<reference evidence="6" key="1">
    <citation type="submission" date="2020-10" db="EMBL/GenBank/DDBJ databases">
        <authorList>
            <person name="Abbas A."/>
            <person name="Razzaq R."/>
            <person name="Waqas M."/>
            <person name="Abbas N."/>
            <person name="Nielsen T.K."/>
            <person name="Hansen L.H."/>
            <person name="Hussain S."/>
            <person name="Shahid M."/>
        </authorList>
    </citation>
    <scope>NUCLEOTIDE SEQUENCE</scope>
    <source>
        <strain evidence="6">S14</strain>
    </source>
</reference>
<gene>
    <name evidence="6" type="ORF">IHQ68_05145</name>
</gene>
<comment type="similarity">
    <text evidence="1">Belongs to the LysR transcriptional regulatory family.</text>
</comment>